<reference evidence="3" key="1">
    <citation type="submission" date="2016-10" db="EMBL/GenBank/DDBJ databases">
        <authorList>
            <person name="Varghese N."/>
            <person name="Submissions S."/>
        </authorList>
    </citation>
    <scope>NUCLEOTIDE SEQUENCE [LARGE SCALE GENOMIC DNA]</scope>
    <source>
        <strain evidence="3">DSM 15719</strain>
    </source>
</reference>
<evidence type="ECO:0000256" key="1">
    <source>
        <dbReference type="SAM" id="Phobius"/>
    </source>
</evidence>
<keyword evidence="1" id="KW-0472">Membrane</keyword>
<keyword evidence="1" id="KW-1133">Transmembrane helix</keyword>
<dbReference type="Proteomes" id="UP000183658">
    <property type="component" value="Unassembled WGS sequence"/>
</dbReference>
<keyword evidence="1" id="KW-0812">Transmembrane</keyword>
<dbReference type="PANTHER" id="PTHR20992">
    <property type="entry name" value="AT15442P-RELATED"/>
    <property type="match status" value="1"/>
</dbReference>
<feature type="transmembrane region" description="Helical" evidence="1">
    <location>
        <begin position="160"/>
        <end position="178"/>
    </location>
</feature>
<feature type="transmembrane region" description="Helical" evidence="1">
    <location>
        <begin position="228"/>
        <end position="246"/>
    </location>
</feature>
<dbReference type="InterPro" id="IPR005240">
    <property type="entry name" value="DUF389"/>
</dbReference>
<proteinExistence type="predicted"/>
<dbReference type="OrthoDB" id="9790659at2"/>
<feature type="transmembrane region" description="Helical" evidence="1">
    <location>
        <begin position="129"/>
        <end position="148"/>
    </location>
</feature>
<name>A0A1H9IQY4_FLAFI</name>
<dbReference type="PANTHER" id="PTHR20992:SF9">
    <property type="entry name" value="AT15442P-RELATED"/>
    <property type="match status" value="1"/>
</dbReference>
<organism evidence="2 3">
    <name type="scientific">Flavobacterium frigoris</name>
    <dbReference type="NCBI Taxonomy" id="229204"/>
    <lineage>
        <taxon>Bacteria</taxon>
        <taxon>Pseudomonadati</taxon>
        <taxon>Bacteroidota</taxon>
        <taxon>Flavobacteriia</taxon>
        <taxon>Flavobacteriales</taxon>
        <taxon>Flavobacteriaceae</taxon>
        <taxon>Flavobacterium</taxon>
    </lineage>
</organism>
<dbReference type="EMBL" id="FOFZ01000004">
    <property type="protein sequence ID" value="SEQ76919.1"/>
    <property type="molecule type" value="Genomic_DNA"/>
</dbReference>
<dbReference type="NCBIfam" id="TIGR00341">
    <property type="entry name" value="TIGR00341 family protein"/>
    <property type="match status" value="1"/>
</dbReference>
<feature type="transmembrane region" description="Helical" evidence="1">
    <location>
        <begin position="184"/>
        <end position="207"/>
    </location>
</feature>
<accession>A0A1H9IQY4</accession>
<dbReference type="AlphaFoldDB" id="A0A1H9IQY4"/>
<dbReference type="RefSeq" id="WP_074722850.1">
    <property type="nucleotide sequence ID" value="NZ_CBCRVS010000019.1"/>
</dbReference>
<gene>
    <name evidence="2" type="ORF">SAMN05444355_10485</name>
</gene>
<feature type="transmembrane region" description="Helical" evidence="1">
    <location>
        <begin position="96"/>
        <end position="113"/>
    </location>
</feature>
<protein>
    <submittedName>
        <fullName evidence="2">TIGR00341 family protein</fullName>
    </submittedName>
</protein>
<feature type="transmembrane region" description="Helical" evidence="1">
    <location>
        <begin position="39"/>
        <end position="55"/>
    </location>
</feature>
<sequence>MKTIVNSLFAYINLSKGEEEKNKVLDFVKSNISFRGSNLWILACAIVVASIGLNVNSTAVIIGAMLISPLMGPIIGAGFGLGVYDFNLLKKSLKNLLIATLVGLFVSTLYFYISPFKEAQPELLSRTSPNIYDILIAFFGGLVGAIAITRVEKGNPIPGVAIATALMPPLCTAGYGLALGSFKFFFGAMYLYSINCVFICISTFFIVKYLKYPTKKQLDDKAQKQVKYIITGLITVLILPSIYFAYQLIEEKKYQHQIDLFTENEFSNKGIAILYKKTKFNQNPKKLELGFLSKRYSAAEIKKLNQRLKAYDINNTTLSVIQDTTDLKSDILNEINFNKSQLSQKDVSILSLKKQIVANKYDNKALLAEIKILFPEVDNISISNHTFNEGTDSIKTIPVLIYKSKEDLTENSVQKLVLWLQQRLIKKDIEVYKQPTIAAKKTEEKESTKK</sequence>
<evidence type="ECO:0000313" key="3">
    <source>
        <dbReference type="Proteomes" id="UP000183658"/>
    </source>
</evidence>
<feature type="transmembrane region" description="Helical" evidence="1">
    <location>
        <begin position="61"/>
        <end position="84"/>
    </location>
</feature>
<evidence type="ECO:0000313" key="2">
    <source>
        <dbReference type="EMBL" id="SEQ76919.1"/>
    </source>
</evidence>
<keyword evidence="3" id="KW-1185">Reference proteome</keyword>
<dbReference type="Pfam" id="PF04087">
    <property type="entry name" value="DUF389"/>
    <property type="match status" value="1"/>
</dbReference>